<dbReference type="RefSeq" id="WP_090876459.1">
    <property type="nucleotide sequence ID" value="NZ_FMXQ01000004.1"/>
</dbReference>
<evidence type="ECO:0000256" key="2">
    <source>
        <dbReference type="ARBA" id="ARBA00022670"/>
    </source>
</evidence>
<dbReference type="InterPro" id="IPR029045">
    <property type="entry name" value="ClpP/crotonase-like_dom_sf"/>
</dbReference>
<dbReference type="GO" id="GO:0008236">
    <property type="term" value="F:serine-type peptidase activity"/>
    <property type="evidence" value="ECO:0007669"/>
    <property type="project" value="UniProtKB-KW"/>
</dbReference>
<accession>A0A1G6C8A3</accession>
<dbReference type="EMBL" id="FMXQ01000004">
    <property type="protein sequence ID" value="SDB29024.1"/>
    <property type="molecule type" value="Genomic_DNA"/>
</dbReference>
<dbReference type="Gene3D" id="3.90.226.10">
    <property type="entry name" value="2-enoyl-CoA Hydratase, Chain A, domain 1"/>
    <property type="match status" value="1"/>
</dbReference>
<protein>
    <submittedName>
        <fullName evidence="6">Signal peptide peptidase SppA</fullName>
    </submittedName>
</protein>
<organism evidence="6 7">
    <name type="scientific">Bauldia litoralis</name>
    <dbReference type="NCBI Taxonomy" id="665467"/>
    <lineage>
        <taxon>Bacteria</taxon>
        <taxon>Pseudomonadati</taxon>
        <taxon>Pseudomonadota</taxon>
        <taxon>Alphaproteobacteria</taxon>
        <taxon>Hyphomicrobiales</taxon>
        <taxon>Kaistiaceae</taxon>
        <taxon>Bauldia</taxon>
    </lineage>
</organism>
<keyword evidence="4" id="KW-0720">Serine protease</keyword>
<evidence type="ECO:0000313" key="7">
    <source>
        <dbReference type="Proteomes" id="UP000199071"/>
    </source>
</evidence>
<dbReference type="Proteomes" id="UP000199071">
    <property type="component" value="Unassembled WGS sequence"/>
</dbReference>
<keyword evidence="3" id="KW-0378">Hydrolase</keyword>
<reference evidence="6 7" key="1">
    <citation type="submission" date="2016-10" db="EMBL/GenBank/DDBJ databases">
        <authorList>
            <person name="de Groot N.N."/>
        </authorList>
    </citation>
    <scope>NUCLEOTIDE SEQUENCE [LARGE SCALE GENOMIC DNA]</scope>
    <source>
        <strain evidence="6 7">ATCC 35022</strain>
    </source>
</reference>
<keyword evidence="2" id="KW-0645">Protease</keyword>
<keyword evidence="7" id="KW-1185">Reference proteome</keyword>
<evidence type="ECO:0000256" key="3">
    <source>
        <dbReference type="ARBA" id="ARBA00022801"/>
    </source>
</evidence>
<evidence type="ECO:0000313" key="6">
    <source>
        <dbReference type="EMBL" id="SDB29024.1"/>
    </source>
</evidence>
<gene>
    <name evidence="6" type="ORF">SAMN02982931_02174</name>
</gene>
<dbReference type="GO" id="GO:0006508">
    <property type="term" value="P:proteolysis"/>
    <property type="evidence" value="ECO:0007669"/>
    <property type="project" value="UniProtKB-KW"/>
</dbReference>
<dbReference type="AlphaFoldDB" id="A0A1G6C8A3"/>
<dbReference type="Pfam" id="PF01343">
    <property type="entry name" value="Peptidase_S49"/>
    <property type="match status" value="1"/>
</dbReference>
<dbReference type="STRING" id="665467.SAMN02982931_02174"/>
<sequence>MAFSVKGLFSRGGPVIPVVRLSGSIGTGPGLRPSLSLAGVEPLLARAFGIKAAPAVAIVVNSPGGAAVQSHLIHKRIRQLADEKDKHVIVAVEDVAASGGYMIAAAGDEILVDASSIVGSIGVIFAGFGFEKLIDKIGVERRIHTAGSNKAVLDPFSPEKADDVNRLKAMQQDVHAAFIALVRDRRKRLADDPDLFTGAFWSGGRAVDLGLADRIADLPTALKEKYGDKVEMKPIAASQGFLRRRLGMAAPGMAVAAQVEGVVGALEERLLWERYGL</sequence>
<name>A0A1G6C8A3_9HYPH</name>
<proteinExistence type="inferred from homology"/>
<dbReference type="OrthoDB" id="9764363at2"/>
<evidence type="ECO:0000259" key="5">
    <source>
        <dbReference type="Pfam" id="PF01343"/>
    </source>
</evidence>
<dbReference type="SUPFAM" id="SSF52096">
    <property type="entry name" value="ClpP/crotonase"/>
    <property type="match status" value="1"/>
</dbReference>
<dbReference type="InterPro" id="IPR047272">
    <property type="entry name" value="S49_SppA_C"/>
</dbReference>
<comment type="similarity">
    <text evidence="1">Belongs to the peptidase S49 family.</text>
</comment>
<feature type="domain" description="Peptidase S49" evidence="5">
    <location>
        <begin position="83"/>
        <end position="224"/>
    </location>
</feature>
<dbReference type="Gene3D" id="6.20.330.10">
    <property type="match status" value="1"/>
</dbReference>
<dbReference type="PANTHER" id="PTHR42987:SF8">
    <property type="entry name" value="PROTEINASE"/>
    <property type="match status" value="1"/>
</dbReference>
<evidence type="ECO:0000256" key="1">
    <source>
        <dbReference type="ARBA" id="ARBA00008683"/>
    </source>
</evidence>
<dbReference type="CDD" id="cd07023">
    <property type="entry name" value="S49_Sppa_N_C"/>
    <property type="match status" value="1"/>
</dbReference>
<dbReference type="PANTHER" id="PTHR42987">
    <property type="entry name" value="PEPTIDASE S49"/>
    <property type="match status" value="1"/>
</dbReference>
<dbReference type="InterPro" id="IPR002142">
    <property type="entry name" value="Peptidase_S49"/>
</dbReference>
<evidence type="ECO:0000256" key="4">
    <source>
        <dbReference type="ARBA" id="ARBA00022825"/>
    </source>
</evidence>